<evidence type="ECO:0000313" key="1">
    <source>
        <dbReference type="EMBL" id="PTV93104.1"/>
    </source>
</evidence>
<accession>A0A2T5RFH4</accession>
<dbReference type="EMBL" id="QAXS01000052">
    <property type="protein sequence ID" value="PTV93104.1"/>
    <property type="molecule type" value="Genomic_DNA"/>
</dbReference>
<comment type="caution">
    <text evidence="1">The sequence shown here is derived from an EMBL/GenBank/DDBJ whole genome shotgun (WGS) entry which is preliminary data.</text>
</comment>
<proteinExistence type="predicted"/>
<sequence>LDDSIPAVPFTDTKTKVTVKVYSPEVGMPIRLKFEDASNSEITVEAEVNTTVANEWETLTFDFSNQAEGTAALDPSQTYNKISIFGNFGTSPSSEQIFYIDDIIFIDEEEPSDDTSTIVNFDESTAPKFTDFGGATGEIAEDPNDSSNQVMKLIKSAGAQTWAGVTVSTGADDSIPAVPFTDTKTKVTVKVYSPEVGMPIRLKFEDASNSEITVEAEVNTSVANEWETLTFDFSNQAEGTAALDPSQTYNKISIFGNFGTSPSSEQVFYIDDIVFIN</sequence>
<dbReference type="Gene3D" id="2.60.120.260">
    <property type="entry name" value="Galactose-binding domain-like"/>
    <property type="match status" value="1"/>
</dbReference>
<organism evidence="1 2">
    <name type="scientific">Halanaerobium saccharolyticum</name>
    <dbReference type="NCBI Taxonomy" id="43595"/>
    <lineage>
        <taxon>Bacteria</taxon>
        <taxon>Bacillati</taxon>
        <taxon>Bacillota</taxon>
        <taxon>Clostridia</taxon>
        <taxon>Halanaerobiales</taxon>
        <taxon>Halanaerobiaceae</taxon>
        <taxon>Halanaerobium</taxon>
    </lineage>
</organism>
<dbReference type="Proteomes" id="UP000244089">
    <property type="component" value="Unassembled WGS sequence"/>
</dbReference>
<dbReference type="Gene3D" id="2.60.120.430">
    <property type="entry name" value="Galactose-binding lectin"/>
    <property type="match status" value="1"/>
</dbReference>
<dbReference type="AlphaFoldDB" id="A0A2T5RFH4"/>
<evidence type="ECO:0000313" key="2">
    <source>
        <dbReference type="Proteomes" id="UP000244089"/>
    </source>
</evidence>
<name>A0A2T5RFH4_9FIRM</name>
<feature type="non-terminal residue" evidence="1">
    <location>
        <position position="1"/>
    </location>
</feature>
<protein>
    <submittedName>
        <fullName evidence="1">Uncharacterized protein</fullName>
    </submittedName>
</protein>
<reference evidence="1 2" key="1">
    <citation type="submission" date="2018-04" db="EMBL/GenBank/DDBJ databases">
        <title>Subsurface microbial communities from deep shales in Ohio and West Virginia, USA.</title>
        <authorList>
            <person name="Wrighton K."/>
        </authorList>
    </citation>
    <scope>NUCLEOTIDE SEQUENCE [LARGE SCALE GENOMIC DNA]</scope>
    <source>
        <strain evidence="1 2">WC1</strain>
    </source>
</reference>
<gene>
    <name evidence="1" type="ORF">C8C76_1529</name>
</gene>